<reference evidence="2" key="1">
    <citation type="submission" date="2022-08" db="EMBL/GenBank/DDBJ databases">
        <title>Alicyclobacillus fastidiosus DSM 17978, complete genome.</title>
        <authorList>
            <person name="Wang Q."/>
            <person name="Cai R."/>
            <person name="Wang Z."/>
        </authorList>
    </citation>
    <scope>NUCLEOTIDE SEQUENCE</scope>
    <source>
        <strain evidence="2">DSM 17978</strain>
    </source>
</reference>
<dbReference type="SUPFAM" id="SSF51556">
    <property type="entry name" value="Metallo-dependent hydrolases"/>
    <property type="match status" value="1"/>
</dbReference>
<dbReference type="PANTHER" id="PTHR22642">
    <property type="entry name" value="IMIDAZOLONEPROPIONASE"/>
    <property type="match status" value="1"/>
</dbReference>
<dbReference type="Gene3D" id="3.20.20.140">
    <property type="entry name" value="Metal-dependent hydrolases"/>
    <property type="match status" value="1"/>
</dbReference>
<evidence type="ECO:0000259" key="1">
    <source>
        <dbReference type="Pfam" id="PF07969"/>
    </source>
</evidence>
<dbReference type="Pfam" id="PF07969">
    <property type="entry name" value="Amidohydro_3"/>
    <property type="match status" value="1"/>
</dbReference>
<dbReference type="EMBL" id="CP104067">
    <property type="protein sequence ID" value="WAH42706.1"/>
    <property type="molecule type" value="Genomic_DNA"/>
</dbReference>
<organism evidence="2 3">
    <name type="scientific">Alicyclobacillus fastidiosus</name>
    <dbReference type="NCBI Taxonomy" id="392011"/>
    <lineage>
        <taxon>Bacteria</taxon>
        <taxon>Bacillati</taxon>
        <taxon>Bacillota</taxon>
        <taxon>Bacilli</taxon>
        <taxon>Bacillales</taxon>
        <taxon>Alicyclobacillaceae</taxon>
        <taxon>Alicyclobacillus</taxon>
    </lineage>
</organism>
<dbReference type="CDD" id="cd01300">
    <property type="entry name" value="YtcJ_like"/>
    <property type="match status" value="1"/>
</dbReference>
<dbReference type="InterPro" id="IPR013108">
    <property type="entry name" value="Amidohydro_3"/>
</dbReference>
<proteinExistence type="predicted"/>
<sequence>MWMLVNANGYTLAPDGGNFSALVMDGGQIVAVGATDDVRLQYGARVDRVYDAQGATVLPGFVDSHLHLAWLGMQMNMLDLARATSAEDVLAQVRQRASTLPSGAWVLGANWDENRIANRRMPSIAQLDRAAGGRPVMLRRVCGHVVFGNRYAYEQAGLGIHPANPSDGHFGRTPSGDIDGYAYEGATTLLERGIPAMSGSELERSIAAAIDSALASGITGVHSEDVRHVGSLYRTMDIYHRLQAQGKRLRVHQLVGFDALEEYGEWLVEQANKQPTIEELDWLETGAVKLFADGSLGGRTAFLQHPYHDAPTTRGTAIYTQEELNHRVAQVRKFGLPVAIHAIGDGALEIVLDAIASVPAVAQRDRVIHAEVASEPLIRRMAALCDRMIVDVQPRFAASDLPWVEGRLGLQRMPYVCAWKSMLNAGLYLCGGSDAPVEPIQPLLGIHAAITRRLPGTSGDGRFMNEGLTPYEAVKLFTHGPSYAIHREDRKGTIQSGWMADLTIVDTDISNSQQLEMIPRTCVLQTIVGGEIVYDRLR</sequence>
<dbReference type="InterPro" id="IPR033932">
    <property type="entry name" value="YtcJ-like"/>
</dbReference>
<keyword evidence="3" id="KW-1185">Reference proteome</keyword>
<dbReference type="InterPro" id="IPR032466">
    <property type="entry name" value="Metal_Hydrolase"/>
</dbReference>
<dbReference type="InterPro" id="IPR011059">
    <property type="entry name" value="Metal-dep_hydrolase_composite"/>
</dbReference>
<name>A0ABY6ZIP8_9BACL</name>
<gene>
    <name evidence="2" type="ORF">NZD89_04520</name>
</gene>
<dbReference type="Proteomes" id="UP001164761">
    <property type="component" value="Chromosome"/>
</dbReference>
<protein>
    <submittedName>
        <fullName evidence="2">Amidohydrolase</fullName>
    </submittedName>
</protein>
<accession>A0ABY6ZIP8</accession>
<dbReference type="Gene3D" id="3.10.310.70">
    <property type="match status" value="1"/>
</dbReference>
<dbReference type="SUPFAM" id="SSF51338">
    <property type="entry name" value="Composite domain of metallo-dependent hydrolases"/>
    <property type="match status" value="1"/>
</dbReference>
<evidence type="ECO:0000313" key="2">
    <source>
        <dbReference type="EMBL" id="WAH42706.1"/>
    </source>
</evidence>
<dbReference type="PANTHER" id="PTHR22642:SF2">
    <property type="entry name" value="PROTEIN LONG AFTER FAR-RED 3"/>
    <property type="match status" value="1"/>
</dbReference>
<dbReference type="Gene3D" id="2.30.40.10">
    <property type="entry name" value="Urease, subunit C, domain 1"/>
    <property type="match status" value="1"/>
</dbReference>
<evidence type="ECO:0000313" key="3">
    <source>
        <dbReference type="Proteomes" id="UP001164761"/>
    </source>
</evidence>
<feature type="domain" description="Amidohydrolase 3" evidence="1">
    <location>
        <begin position="48"/>
        <end position="534"/>
    </location>
</feature>
<dbReference type="RefSeq" id="WP_268006581.1">
    <property type="nucleotide sequence ID" value="NZ_BSUT01000001.1"/>
</dbReference>